<dbReference type="EMBL" id="CP053418">
    <property type="protein sequence ID" value="QJW85582.1"/>
    <property type="molecule type" value="Genomic_DNA"/>
</dbReference>
<keyword evidence="2" id="KW-1185">Reference proteome</keyword>
<reference evidence="1 2" key="1">
    <citation type="submission" date="2020-05" db="EMBL/GenBank/DDBJ databases">
        <title>Ramlibacter rhizophilus sp. nov., isolated from rhizosphere soil of national flower Mugunghwa from South Korea.</title>
        <authorList>
            <person name="Zheng-Fei Y."/>
            <person name="Huan T."/>
        </authorList>
    </citation>
    <scope>NUCLEOTIDE SEQUENCE [LARGE SCALE GENOMIC DNA]</scope>
    <source>
        <strain evidence="1 2">H242</strain>
    </source>
</reference>
<accession>A0ABX6P774</accession>
<reference evidence="1 2" key="2">
    <citation type="submission" date="2020-05" db="EMBL/GenBank/DDBJ databases">
        <authorList>
            <person name="Khan S.A."/>
            <person name="Jeon C.O."/>
            <person name="Chun B.H."/>
        </authorList>
    </citation>
    <scope>NUCLEOTIDE SEQUENCE [LARGE SCALE GENOMIC DNA]</scope>
    <source>
        <strain evidence="1 2">H242</strain>
    </source>
</reference>
<dbReference type="Proteomes" id="UP000500826">
    <property type="component" value="Chromosome"/>
</dbReference>
<proteinExistence type="predicted"/>
<evidence type="ECO:0000313" key="1">
    <source>
        <dbReference type="EMBL" id="QJW85582.1"/>
    </source>
</evidence>
<organism evidence="1 2">
    <name type="scientific">Ramlibacter terrae</name>
    <dbReference type="NCBI Taxonomy" id="2732511"/>
    <lineage>
        <taxon>Bacteria</taxon>
        <taxon>Pseudomonadati</taxon>
        <taxon>Pseudomonadota</taxon>
        <taxon>Betaproteobacteria</taxon>
        <taxon>Burkholderiales</taxon>
        <taxon>Comamonadaceae</taxon>
        <taxon>Ramlibacter</taxon>
    </lineage>
</organism>
<gene>
    <name evidence="1" type="ORF">HK414_26830</name>
</gene>
<evidence type="ECO:0000313" key="2">
    <source>
        <dbReference type="Proteomes" id="UP000500826"/>
    </source>
</evidence>
<sequence length="73" mass="8283">MRVDLYFAFGEGEAAWKARLLRCHRSQQARNLRTRGTGFDARVLEVNRQAAQSLGLAEPYAETFELMRLGPNA</sequence>
<name>A0ABX6P774_9BURK</name>
<protein>
    <submittedName>
        <fullName evidence="1">Uncharacterized protein</fullName>
    </submittedName>
</protein>